<gene>
    <name evidence="4" type="ORF">JW646_17230</name>
</gene>
<dbReference type="NCBIfam" id="TIGR01554">
    <property type="entry name" value="major_cap_HK97"/>
    <property type="match status" value="1"/>
</dbReference>
<evidence type="ECO:0000259" key="3">
    <source>
        <dbReference type="Pfam" id="PF05065"/>
    </source>
</evidence>
<feature type="region of interest" description="Disordered" evidence="2">
    <location>
        <begin position="55"/>
        <end position="99"/>
    </location>
</feature>
<feature type="domain" description="Phage capsid-like C-terminal" evidence="3">
    <location>
        <begin position="152"/>
        <end position="414"/>
    </location>
</feature>
<evidence type="ECO:0000313" key="5">
    <source>
        <dbReference type="Proteomes" id="UP001198983"/>
    </source>
</evidence>
<dbReference type="EMBL" id="CP081135">
    <property type="protein sequence ID" value="UEL47351.1"/>
    <property type="molecule type" value="Genomic_DNA"/>
</dbReference>
<dbReference type="RefSeq" id="WP_228415802.1">
    <property type="nucleotide sequence ID" value="NZ_CP081135.1"/>
</dbReference>
<name>A0AAX2ZEV2_9FIRM</name>
<dbReference type="AlphaFoldDB" id="A0AAX2ZEV2"/>
<dbReference type="InterPro" id="IPR024455">
    <property type="entry name" value="Phage_capsid"/>
</dbReference>
<accession>A0AAX2ZEV2</accession>
<dbReference type="InterPro" id="IPR054612">
    <property type="entry name" value="Phage_capsid-like_C"/>
</dbReference>
<protein>
    <submittedName>
        <fullName evidence="4">Phage major capsid protein</fullName>
    </submittedName>
</protein>
<dbReference type="SUPFAM" id="SSF56563">
    <property type="entry name" value="Major capsid protein gp5"/>
    <property type="match status" value="1"/>
</dbReference>
<proteinExistence type="predicted"/>
<comment type="subcellular location">
    <subcellularLocation>
        <location evidence="1">Virion</location>
    </subcellularLocation>
</comment>
<reference evidence="4 5" key="1">
    <citation type="journal article" date="2023" name="Int. J. Syst. Evol. Microbiol.">
        <title>Terrisporobacter hibernicus sp. nov., isolated from bovine faeces in Northern Ireland.</title>
        <authorList>
            <person name="Mitchell M."/>
            <person name="Nguyen S.V."/>
            <person name="Connor M."/>
            <person name="Fairley D.J."/>
            <person name="Donoghue O."/>
            <person name="Marshall H."/>
            <person name="Koolman L."/>
            <person name="McMullan G."/>
            <person name="Schaffer K.E."/>
            <person name="McGrath J.W."/>
            <person name="Fanning S."/>
        </authorList>
    </citation>
    <scope>NUCLEOTIDE SEQUENCE [LARGE SCALE GENOMIC DNA]</scope>
    <source>
        <strain evidence="4 5">MCA3</strain>
    </source>
</reference>
<dbReference type="KEGG" id="tem:JW646_17230"/>
<evidence type="ECO:0000256" key="2">
    <source>
        <dbReference type="SAM" id="MobiDB-lite"/>
    </source>
</evidence>
<sequence>MKKQLLKLWNTKQERKQELLKRSQEVTEIQELRSINSEMETLNNDMIELRAMIDSLPGDDEGDGEPNQGEHFVPGGERRSAQPPGGFNPIATYRVGGERRSSDANVDDVFSSIEYRQAFRDYVVNGTPIPEEFRQQDFEQRADALTVVSDIGAVIPTTVLNRVIEDMTVEGKLISRINQTSYQGGVEIPISEVVPTATWLANEDSVSDEQKAKMEAKITFGYHVLEAKVAIGLLTSTVSLPIFENTVVKQLKKAMIKAIEDSIVVGTGSGQPKGFTKYDLPVEQQISMTAAEIGTVQAWAEVEGAIPEAYEDGSIYVMSKTTWEKYLNGMVDKNGQKIGLGKINEKGQKILNGREVMTLDKFKSFDAASAGDIFGAVVNINEYCLNSNLAMYYKKYFNEDKNKWIHKCLMIADGQMAIGKDSKDKLVGAGGLLYLKKADA</sequence>
<dbReference type="Proteomes" id="UP001198983">
    <property type="component" value="Chromosome"/>
</dbReference>
<evidence type="ECO:0000313" key="4">
    <source>
        <dbReference type="EMBL" id="UEL47351.1"/>
    </source>
</evidence>
<evidence type="ECO:0000256" key="1">
    <source>
        <dbReference type="ARBA" id="ARBA00004328"/>
    </source>
</evidence>
<organism evidence="4 5">
    <name type="scientific">Terrisporobacter hibernicus</name>
    <dbReference type="NCBI Taxonomy" id="2813371"/>
    <lineage>
        <taxon>Bacteria</taxon>
        <taxon>Bacillati</taxon>
        <taxon>Bacillota</taxon>
        <taxon>Clostridia</taxon>
        <taxon>Peptostreptococcales</taxon>
        <taxon>Peptostreptococcaceae</taxon>
        <taxon>Terrisporobacter</taxon>
    </lineage>
</organism>
<dbReference type="Pfam" id="PF05065">
    <property type="entry name" value="Phage_capsid"/>
    <property type="match status" value="1"/>
</dbReference>
<keyword evidence="5" id="KW-1185">Reference proteome</keyword>